<evidence type="ECO:0000259" key="2">
    <source>
        <dbReference type="Pfam" id="PF00487"/>
    </source>
</evidence>
<dbReference type="Proteomes" id="UP000016933">
    <property type="component" value="Unassembled WGS sequence"/>
</dbReference>
<dbReference type="AlphaFoldDB" id="M2YKS6"/>
<keyword evidence="1" id="KW-1133">Transmembrane helix</keyword>
<keyword evidence="1" id="KW-0812">Transmembrane</keyword>
<feature type="transmembrane region" description="Helical" evidence="1">
    <location>
        <begin position="281"/>
        <end position="297"/>
    </location>
</feature>
<dbReference type="InterPro" id="IPR005804">
    <property type="entry name" value="FA_desaturase_dom"/>
</dbReference>
<dbReference type="STRING" id="675120.M2YKS6"/>
<dbReference type="eggNOG" id="ENOG502QRKN">
    <property type="taxonomic scope" value="Eukaryota"/>
</dbReference>
<evidence type="ECO:0000313" key="4">
    <source>
        <dbReference type="Proteomes" id="UP000016933"/>
    </source>
</evidence>
<dbReference type="OrthoDB" id="1470350at2759"/>
<dbReference type="OMA" id="LHYFARF"/>
<keyword evidence="4" id="KW-1185">Reference proteome</keyword>
<dbReference type="PANTHER" id="PTHR36459">
    <property type="entry name" value="ORF"/>
    <property type="match status" value="1"/>
</dbReference>
<accession>M2YKS6</accession>
<evidence type="ECO:0000313" key="3">
    <source>
        <dbReference type="EMBL" id="EME39470.1"/>
    </source>
</evidence>
<dbReference type="GO" id="GO:0006629">
    <property type="term" value="P:lipid metabolic process"/>
    <property type="evidence" value="ECO:0007669"/>
    <property type="project" value="InterPro"/>
</dbReference>
<name>M2YKS6_DOTSN</name>
<reference evidence="3 4" key="2">
    <citation type="journal article" date="2012" name="PLoS Pathog.">
        <title>Diverse lifestyles and strategies of plant pathogenesis encoded in the genomes of eighteen Dothideomycetes fungi.</title>
        <authorList>
            <person name="Ohm R.A."/>
            <person name="Feau N."/>
            <person name="Henrissat B."/>
            <person name="Schoch C.L."/>
            <person name="Horwitz B.A."/>
            <person name="Barry K.W."/>
            <person name="Condon B.J."/>
            <person name="Copeland A.C."/>
            <person name="Dhillon B."/>
            <person name="Glaser F."/>
            <person name="Hesse C.N."/>
            <person name="Kosti I."/>
            <person name="LaButti K."/>
            <person name="Lindquist E.A."/>
            <person name="Lucas S."/>
            <person name="Salamov A.A."/>
            <person name="Bradshaw R.E."/>
            <person name="Ciuffetti L."/>
            <person name="Hamelin R.C."/>
            <person name="Kema G.H.J."/>
            <person name="Lawrence C."/>
            <person name="Scott J.A."/>
            <person name="Spatafora J.W."/>
            <person name="Turgeon B.G."/>
            <person name="de Wit P.J.G.M."/>
            <person name="Zhong S."/>
            <person name="Goodwin S.B."/>
            <person name="Grigoriev I.V."/>
        </authorList>
    </citation>
    <scope>NUCLEOTIDE SEQUENCE [LARGE SCALE GENOMIC DNA]</scope>
    <source>
        <strain evidence="4">NZE10 / CBS 128990</strain>
    </source>
</reference>
<gene>
    <name evidence="3" type="ORF">DOTSEDRAFT_75217</name>
</gene>
<dbReference type="Pfam" id="PF00487">
    <property type="entry name" value="FA_desaturase"/>
    <property type="match status" value="1"/>
</dbReference>
<dbReference type="PANTHER" id="PTHR36459:SF1">
    <property type="entry name" value="FATTY ACID DESATURASE DOMAIN-CONTAINING PROTEIN-RELATED"/>
    <property type="match status" value="1"/>
</dbReference>
<protein>
    <recommendedName>
        <fullName evidence="2">Fatty acid desaturase domain-containing protein</fullName>
    </recommendedName>
</protein>
<sequence length="434" mass="50885">MEPKVNLYFTEPDIVVLNNLIQDVKSDVRGKPLGDTTITPEMMEKYSDDEPVVLEHDKLSITRLEAYNDPNSPDFAPTVFTTWDSKDLPVWVNEYLVKPYARMAMRVVRHPTDVVFLTHIILYMTVNLGSAAWLFYRFTYIHGVLHLAYTGWNIGPFTLMMHNHIHNNGVLAKKWKWFDSVFPYVLEPLLGHTWDSYYYHHVKHHHVESNGPGDLSTTIRYQRDDVLHFLHYFARFLLFIWLELPLYFIRKGKTNLAVRAFIGEASSYVFIYMMTKLNPRASTFVFLLPFAVLRFALMVGNWGQHALVDEVDPSSDFRTSVTMIDVMSNRVCFNDGYHTAHHLNPLRHWRDQPLHFVKSKEAYRSGRALVFHDIDWFMMTVKLLSKDYLTLADHLVPMGDQIGMSRTELADMLRRKTRKFTEADIQAKFRRENI</sequence>
<proteinExistence type="predicted"/>
<dbReference type="EMBL" id="KB446545">
    <property type="protein sequence ID" value="EME39470.1"/>
    <property type="molecule type" value="Genomic_DNA"/>
</dbReference>
<keyword evidence="1" id="KW-0472">Membrane</keyword>
<evidence type="ECO:0000256" key="1">
    <source>
        <dbReference type="SAM" id="Phobius"/>
    </source>
</evidence>
<reference evidence="4" key="1">
    <citation type="journal article" date="2012" name="PLoS Genet.">
        <title>The genomes of the fungal plant pathogens Cladosporium fulvum and Dothistroma septosporum reveal adaptation to different hosts and lifestyles but also signatures of common ancestry.</title>
        <authorList>
            <person name="de Wit P.J.G.M."/>
            <person name="van der Burgt A."/>
            <person name="Oekmen B."/>
            <person name="Stergiopoulos I."/>
            <person name="Abd-Elsalam K.A."/>
            <person name="Aerts A.L."/>
            <person name="Bahkali A.H."/>
            <person name="Beenen H.G."/>
            <person name="Chettri P."/>
            <person name="Cox M.P."/>
            <person name="Datema E."/>
            <person name="de Vries R.P."/>
            <person name="Dhillon B."/>
            <person name="Ganley A.R."/>
            <person name="Griffiths S.A."/>
            <person name="Guo Y."/>
            <person name="Hamelin R.C."/>
            <person name="Henrissat B."/>
            <person name="Kabir M.S."/>
            <person name="Jashni M.K."/>
            <person name="Kema G."/>
            <person name="Klaubauf S."/>
            <person name="Lapidus A."/>
            <person name="Levasseur A."/>
            <person name="Lindquist E."/>
            <person name="Mehrabi R."/>
            <person name="Ohm R.A."/>
            <person name="Owen T.J."/>
            <person name="Salamov A."/>
            <person name="Schwelm A."/>
            <person name="Schijlen E."/>
            <person name="Sun H."/>
            <person name="van den Burg H.A."/>
            <person name="van Ham R.C.H.J."/>
            <person name="Zhang S."/>
            <person name="Goodwin S.B."/>
            <person name="Grigoriev I.V."/>
            <person name="Collemare J."/>
            <person name="Bradshaw R.E."/>
        </authorList>
    </citation>
    <scope>NUCLEOTIDE SEQUENCE [LARGE SCALE GENOMIC DNA]</scope>
    <source>
        <strain evidence="4">NZE10 / CBS 128990</strain>
    </source>
</reference>
<feature type="transmembrane region" description="Helical" evidence="1">
    <location>
        <begin position="229"/>
        <end position="249"/>
    </location>
</feature>
<feature type="domain" description="Fatty acid desaturase" evidence="2">
    <location>
        <begin position="145"/>
        <end position="369"/>
    </location>
</feature>
<dbReference type="HOGENOM" id="CLU_033263_0_0_1"/>
<organism evidence="3 4">
    <name type="scientific">Dothistroma septosporum (strain NZE10 / CBS 128990)</name>
    <name type="common">Red band needle blight fungus</name>
    <name type="synonym">Mycosphaerella pini</name>
    <dbReference type="NCBI Taxonomy" id="675120"/>
    <lineage>
        <taxon>Eukaryota</taxon>
        <taxon>Fungi</taxon>
        <taxon>Dikarya</taxon>
        <taxon>Ascomycota</taxon>
        <taxon>Pezizomycotina</taxon>
        <taxon>Dothideomycetes</taxon>
        <taxon>Dothideomycetidae</taxon>
        <taxon>Mycosphaerellales</taxon>
        <taxon>Mycosphaerellaceae</taxon>
        <taxon>Dothistroma</taxon>
    </lineage>
</organism>
<feature type="transmembrane region" description="Helical" evidence="1">
    <location>
        <begin position="114"/>
        <end position="136"/>
    </location>
</feature>